<evidence type="ECO:0000313" key="3">
    <source>
        <dbReference type="EMBL" id="JAC54244.1"/>
    </source>
</evidence>
<accession>A0A034WHV2</accession>
<protein>
    <submittedName>
        <fullName evidence="3">Uncharacterized protein</fullName>
    </submittedName>
</protein>
<evidence type="ECO:0000256" key="1">
    <source>
        <dbReference type="SAM" id="MobiDB-lite"/>
    </source>
</evidence>
<evidence type="ECO:0000256" key="2">
    <source>
        <dbReference type="SAM" id="SignalP"/>
    </source>
</evidence>
<dbReference type="AlphaFoldDB" id="A0A034WHV2"/>
<name>A0A034WHV2_BACDO</name>
<dbReference type="OrthoDB" id="8034293at2759"/>
<feature type="chain" id="PRO_5001557716" evidence="2">
    <location>
        <begin position="25"/>
        <end position="135"/>
    </location>
</feature>
<reference evidence="3" key="1">
    <citation type="journal article" date="2014" name="BMC Genomics">
        <title>Characterizing the developmental transcriptome of the oriental fruit fly, Bactrocera dorsalis (Diptera: Tephritidae) through comparative genomic analysis with Drosophila melanogaster utilizing modENCODE datasets.</title>
        <authorList>
            <person name="Geib S.M."/>
            <person name="Calla B."/>
            <person name="Hall B."/>
            <person name="Hou S."/>
            <person name="Manoukis N.C."/>
        </authorList>
    </citation>
    <scope>NUCLEOTIDE SEQUENCE</scope>
    <source>
        <strain evidence="3">Punador</strain>
    </source>
</reference>
<keyword evidence="2" id="KW-0732">Signal</keyword>
<organism evidence="3">
    <name type="scientific">Bactrocera dorsalis</name>
    <name type="common">Oriental fruit fly</name>
    <name type="synonym">Dacus dorsalis</name>
    <dbReference type="NCBI Taxonomy" id="27457"/>
    <lineage>
        <taxon>Eukaryota</taxon>
        <taxon>Metazoa</taxon>
        <taxon>Ecdysozoa</taxon>
        <taxon>Arthropoda</taxon>
        <taxon>Hexapoda</taxon>
        <taxon>Insecta</taxon>
        <taxon>Pterygota</taxon>
        <taxon>Neoptera</taxon>
        <taxon>Endopterygota</taxon>
        <taxon>Diptera</taxon>
        <taxon>Brachycera</taxon>
        <taxon>Muscomorpha</taxon>
        <taxon>Tephritoidea</taxon>
        <taxon>Tephritidae</taxon>
        <taxon>Bactrocera</taxon>
        <taxon>Bactrocera</taxon>
    </lineage>
</organism>
<feature type="compositionally biased region" description="Basic and acidic residues" evidence="1">
    <location>
        <begin position="112"/>
        <end position="135"/>
    </location>
</feature>
<sequence length="135" mass="14588">MSCLNLKMRLLTLILLWFVCSGQAAPIMEENAVIAAESESTNNPTTALPEISTSNLSFNSESDSNFQMADKQDINVAAGNAVDEEAAAADRMATAIVAPLTHIAHITYDSEPATHKPNADKPLFHREPHDELIAL</sequence>
<feature type="signal peptide" evidence="2">
    <location>
        <begin position="1"/>
        <end position="24"/>
    </location>
</feature>
<proteinExistence type="predicted"/>
<dbReference type="EMBL" id="GAKP01004708">
    <property type="protein sequence ID" value="JAC54244.1"/>
    <property type="molecule type" value="Transcribed_RNA"/>
</dbReference>
<feature type="region of interest" description="Disordered" evidence="1">
    <location>
        <begin position="111"/>
        <end position="135"/>
    </location>
</feature>